<dbReference type="InterPro" id="IPR045916">
    <property type="entry name" value="DUF5777"/>
</dbReference>
<dbReference type="Pfam" id="PF19089">
    <property type="entry name" value="DUF5777"/>
    <property type="match status" value="1"/>
</dbReference>
<sequence>MKKSHTLALTLFLLPLFASAQDDLLGELEKNTSAPTYIAQTFKGSRLVNGHTVETTGAGTLEFIFAHRFGRLNGGAYELFGLDDAFVRIGLEYGITDNLSVGVGRNSVDKTIDSYLKYRVLRQSKSGVPVTITAFGSAAYQTSPRKEDAPDGFQNSDRLAYTGQLLIARKFTSSFSLQLMPTIVHKNYVADNTGANDQVAIGVGGRIKVSRSVSLNAEYYYRVNPDASTPYKDALGFAIDIETGGHVFQIVLTNTRGMIERAFITETDGDFFDGDIHLGFNVTRAFQLKKRK</sequence>
<proteinExistence type="predicted"/>
<keyword evidence="1" id="KW-0732">Signal</keyword>
<evidence type="ECO:0000256" key="1">
    <source>
        <dbReference type="SAM" id="SignalP"/>
    </source>
</evidence>
<dbReference type="Proteomes" id="UP000184212">
    <property type="component" value="Unassembled WGS sequence"/>
</dbReference>
<keyword evidence="4" id="KW-1185">Reference proteome</keyword>
<dbReference type="RefSeq" id="WP_073137188.1">
    <property type="nucleotide sequence ID" value="NZ_FQWQ01000002.1"/>
</dbReference>
<name>A0A1M5SJK4_9BACT</name>
<dbReference type="STRING" id="947013.SAMN04488109_3943"/>
<protein>
    <recommendedName>
        <fullName evidence="2">DUF5777 domain-containing protein</fullName>
    </recommendedName>
</protein>
<feature type="domain" description="DUF5777" evidence="2">
    <location>
        <begin position="42"/>
        <end position="286"/>
    </location>
</feature>
<feature type="signal peptide" evidence="1">
    <location>
        <begin position="1"/>
        <end position="20"/>
    </location>
</feature>
<evidence type="ECO:0000313" key="3">
    <source>
        <dbReference type="EMBL" id="SHH38093.1"/>
    </source>
</evidence>
<dbReference type="OrthoDB" id="1117410at2"/>
<dbReference type="EMBL" id="FQWQ01000002">
    <property type="protein sequence ID" value="SHH38093.1"/>
    <property type="molecule type" value="Genomic_DNA"/>
</dbReference>
<dbReference type="AlphaFoldDB" id="A0A1M5SJK4"/>
<gene>
    <name evidence="3" type="ORF">SAMN04488109_3943</name>
</gene>
<evidence type="ECO:0000259" key="2">
    <source>
        <dbReference type="Pfam" id="PF19089"/>
    </source>
</evidence>
<reference evidence="3 4" key="1">
    <citation type="submission" date="2016-11" db="EMBL/GenBank/DDBJ databases">
        <authorList>
            <person name="Jaros S."/>
            <person name="Januszkiewicz K."/>
            <person name="Wedrychowicz H."/>
        </authorList>
    </citation>
    <scope>NUCLEOTIDE SEQUENCE [LARGE SCALE GENOMIC DNA]</scope>
    <source>
        <strain evidence="3 4">DSM 24574</strain>
    </source>
</reference>
<accession>A0A1M5SJK4</accession>
<evidence type="ECO:0000313" key="4">
    <source>
        <dbReference type="Proteomes" id="UP000184212"/>
    </source>
</evidence>
<organism evidence="3 4">
    <name type="scientific">Chryseolinea serpens</name>
    <dbReference type="NCBI Taxonomy" id="947013"/>
    <lineage>
        <taxon>Bacteria</taxon>
        <taxon>Pseudomonadati</taxon>
        <taxon>Bacteroidota</taxon>
        <taxon>Cytophagia</taxon>
        <taxon>Cytophagales</taxon>
        <taxon>Fulvivirgaceae</taxon>
        <taxon>Chryseolinea</taxon>
    </lineage>
</organism>
<feature type="chain" id="PRO_5012500046" description="DUF5777 domain-containing protein" evidence="1">
    <location>
        <begin position="21"/>
        <end position="292"/>
    </location>
</feature>